<comment type="similarity">
    <text evidence="1">Belongs to the rtf2 family.</text>
</comment>
<keyword evidence="3" id="KW-1133">Transmembrane helix</keyword>
<feature type="compositionally biased region" description="Basic residues" evidence="2">
    <location>
        <begin position="163"/>
        <end position="175"/>
    </location>
</feature>
<keyword evidence="3" id="KW-0472">Membrane</keyword>
<evidence type="ECO:0000256" key="3">
    <source>
        <dbReference type="SAM" id="Phobius"/>
    </source>
</evidence>
<sequence length="186" mass="21558">MGDKEGRSSRRFRRSHSSKVVYICSCELGYLFNRIALIQALLDKSLPPTFSYIRKMKDVVDLHFTANPDYTSKYVGDSGDYWQQDILGGKYICPITKEAIGGKTKFCYLRTCGCVQALSVLKEIPSDKCLVCDKPFTEDDVIVINGNEKEREELRRRMELRRSKEKKTKKHHHSTEKKEKLEKKDP</sequence>
<name>D8M5F7_BLAHO</name>
<dbReference type="AlphaFoldDB" id="D8M5F7"/>
<dbReference type="InterPro" id="IPR006735">
    <property type="entry name" value="Rtf2"/>
</dbReference>
<reference evidence="4" key="1">
    <citation type="submission" date="2010-02" db="EMBL/GenBank/DDBJ databases">
        <title>Sequencing and annotation of the Blastocystis hominis genome.</title>
        <authorList>
            <person name="Wincker P."/>
        </authorList>
    </citation>
    <scope>NUCLEOTIDE SEQUENCE</scope>
    <source>
        <strain evidence="4">Singapore isolate B</strain>
    </source>
</reference>
<evidence type="ECO:0000313" key="5">
    <source>
        <dbReference type="Proteomes" id="UP000008312"/>
    </source>
</evidence>
<keyword evidence="3" id="KW-0812">Transmembrane</keyword>
<feature type="region of interest" description="Disordered" evidence="2">
    <location>
        <begin position="154"/>
        <end position="186"/>
    </location>
</feature>
<dbReference type="Pfam" id="PF04641">
    <property type="entry name" value="Rtf2"/>
    <property type="match status" value="1"/>
</dbReference>
<dbReference type="RefSeq" id="XP_012897344.1">
    <property type="nucleotide sequence ID" value="XM_013041890.1"/>
</dbReference>
<dbReference type="PANTHER" id="PTHR12775:SF0">
    <property type="entry name" value="REPLICATION TERMINATION FACTOR 2"/>
    <property type="match status" value="1"/>
</dbReference>
<evidence type="ECO:0000256" key="1">
    <source>
        <dbReference type="ARBA" id="ARBA00009885"/>
    </source>
</evidence>
<dbReference type="GO" id="GO:0006274">
    <property type="term" value="P:DNA replication termination"/>
    <property type="evidence" value="ECO:0007669"/>
    <property type="project" value="TreeGrafter"/>
</dbReference>
<organism evidence="4">
    <name type="scientific">Blastocystis hominis</name>
    <dbReference type="NCBI Taxonomy" id="12968"/>
    <lineage>
        <taxon>Eukaryota</taxon>
        <taxon>Sar</taxon>
        <taxon>Stramenopiles</taxon>
        <taxon>Bigyra</taxon>
        <taxon>Opalozoa</taxon>
        <taxon>Opalinata</taxon>
        <taxon>Blastocystidae</taxon>
        <taxon>Blastocystis</taxon>
    </lineage>
</organism>
<evidence type="ECO:0000256" key="2">
    <source>
        <dbReference type="SAM" id="MobiDB-lite"/>
    </source>
</evidence>
<gene>
    <name evidence="4" type="ORF">GSBLH_T00006608001</name>
</gene>
<accession>D8M5F7</accession>
<dbReference type="InterPro" id="IPR027799">
    <property type="entry name" value="Rtf2_RING-finger"/>
</dbReference>
<dbReference type="GeneID" id="24922732"/>
<protein>
    <submittedName>
        <fullName evidence="4">Uncharacterized protein</fullName>
    </submittedName>
</protein>
<dbReference type="FunCoup" id="D8M5F7">
    <property type="interactions" value="433"/>
</dbReference>
<evidence type="ECO:0000313" key="4">
    <source>
        <dbReference type="EMBL" id="CBK23296.2"/>
    </source>
</evidence>
<dbReference type="PANTHER" id="PTHR12775">
    <property type="entry name" value="PROTEIN C20ORF43 HOMOLOG"/>
    <property type="match status" value="1"/>
</dbReference>
<dbReference type="GO" id="GO:0005634">
    <property type="term" value="C:nucleus"/>
    <property type="evidence" value="ECO:0007669"/>
    <property type="project" value="TreeGrafter"/>
</dbReference>
<dbReference type="CDD" id="cd16653">
    <property type="entry name" value="RING-like_Rtf2"/>
    <property type="match status" value="1"/>
</dbReference>
<feature type="compositionally biased region" description="Basic and acidic residues" evidence="2">
    <location>
        <begin position="176"/>
        <end position="186"/>
    </location>
</feature>
<dbReference type="InParanoid" id="D8M5F7"/>
<dbReference type="Proteomes" id="UP000008312">
    <property type="component" value="Unassembled WGS sequence"/>
</dbReference>
<feature type="transmembrane region" description="Helical" evidence="3">
    <location>
        <begin position="20"/>
        <end position="42"/>
    </location>
</feature>
<dbReference type="OrthoDB" id="247013at2759"/>
<proteinExistence type="inferred from homology"/>
<dbReference type="EMBL" id="FN668659">
    <property type="protein sequence ID" value="CBK23296.2"/>
    <property type="molecule type" value="Genomic_DNA"/>
</dbReference>
<keyword evidence="5" id="KW-1185">Reference proteome</keyword>